<gene>
    <name evidence="1" type="ORF">F0M16_19250</name>
</gene>
<sequence>MKASKDTLELGDKVIFRCDEYGDGNIVDFDGSVQDINDKGVDVLYLSGYKSRNDSIPFKDVIAKVDLKAPRIKLKSGSFSGHLIEFEQ</sequence>
<name>A0A5Q6PEE9_VIBCL</name>
<reference evidence="1 2" key="1">
    <citation type="submission" date="2019-09" db="EMBL/GenBank/DDBJ databases">
        <authorList>
            <person name="Kritzky A."/>
            <person name="Schelkanova E.Y."/>
            <person name="Alkhova Z.V."/>
            <person name="Smirnova N.I."/>
        </authorList>
    </citation>
    <scope>NUCLEOTIDE SEQUENCE [LARGE SCALE GENOMIC DNA]</scope>
    <source>
        <strain evidence="1 2">M1526</strain>
    </source>
</reference>
<dbReference type="AlphaFoldDB" id="A0A5Q6PEE9"/>
<proteinExistence type="predicted"/>
<accession>A0A5Q6PEE9</accession>
<organism evidence="1 2">
    <name type="scientific">Vibrio cholerae</name>
    <dbReference type="NCBI Taxonomy" id="666"/>
    <lineage>
        <taxon>Bacteria</taxon>
        <taxon>Pseudomonadati</taxon>
        <taxon>Pseudomonadota</taxon>
        <taxon>Gammaproteobacteria</taxon>
        <taxon>Vibrionales</taxon>
        <taxon>Vibrionaceae</taxon>
        <taxon>Vibrio</taxon>
    </lineage>
</organism>
<dbReference type="Proteomes" id="UP000323225">
    <property type="component" value="Unassembled WGS sequence"/>
</dbReference>
<protein>
    <submittedName>
        <fullName evidence="1">Uncharacterized protein</fullName>
    </submittedName>
</protein>
<evidence type="ECO:0000313" key="2">
    <source>
        <dbReference type="Proteomes" id="UP000323225"/>
    </source>
</evidence>
<comment type="caution">
    <text evidence="1">The sequence shown here is derived from an EMBL/GenBank/DDBJ whole genome shotgun (WGS) entry which is preliminary data.</text>
</comment>
<evidence type="ECO:0000313" key="1">
    <source>
        <dbReference type="EMBL" id="KAA1253080.1"/>
    </source>
</evidence>
<dbReference type="EMBL" id="VUAA01000028">
    <property type="protein sequence ID" value="KAA1253080.1"/>
    <property type="molecule type" value="Genomic_DNA"/>
</dbReference>